<comment type="similarity">
    <text evidence="1">Belongs to the carbohydrate kinase PfkB family.</text>
</comment>
<keyword evidence="3" id="KW-0547">Nucleotide-binding</keyword>
<dbReference type="EMBL" id="WKPJ01000001">
    <property type="protein sequence ID" value="MSA87737.1"/>
    <property type="molecule type" value="Genomic_DNA"/>
</dbReference>
<evidence type="ECO:0000256" key="1">
    <source>
        <dbReference type="ARBA" id="ARBA00010688"/>
    </source>
</evidence>
<keyword evidence="2" id="KW-0808">Transferase</keyword>
<gene>
    <name evidence="8" type="ORF">GKD88_00120</name>
    <name evidence="7" type="ORF">GKE08_00115</name>
</gene>
<evidence type="ECO:0000313" key="9">
    <source>
        <dbReference type="Proteomes" id="UP000433575"/>
    </source>
</evidence>
<dbReference type="PANTHER" id="PTHR43085">
    <property type="entry name" value="HEXOKINASE FAMILY MEMBER"/>
    <property type="match status" value="1"/>
</dbReference>
<keyword evidence="10" id="KW-1185">Reference proteome</keyword>
<accession>A0A6N7S1K3</accession>
<dbReference type="Proteomes" id="UP000480929">
    <property type="component" value="Unassembled WGS sequence"/>
</dbReference>
<evidence type="ECO:0000313" key="7">
    <source>
        <dbReference type="EMBL" id="MSA87737.1"/>
    </source>
</evidence>
<dbReference type="PANTHER" id="PTHR43085:SF1">
    <property type="entry name" value="PSEUDOURIDINE KINASE-RELATED"/>
    <property type="match status" value="1"/>
</dbReference>
<reference evidence="9 10" key="1">
    <citation type="journal article" date="2019" name="Nat. Med.">
        <title>A library of human gut bacterial isolates paired with longitudinal multiomics data enables mechanistic microbiome research.</title>
        <authorList>
            <person name="Poyet M."/>
            <person name="Groussin M."/>
            <person name="Gibbons S.M."/>
            <person name="Avila-Pacheco J."/>
            <person name="Jiang X."/>
            <person name="Kearney S.M."/>
            <person name="Perrotta A.R."/>
            <person name="Berdy B."/>
            <person name="Zhao S."/>
            <person name="Lieberman T.D."/>
            <person name="Swanson P.K."/>
            <person name="Smith M."/>
            <person name="Roesemann S."/>
            <person name="Alexander J.E."/>
            <person name="Rich S.A."/>
            <person name="Livny J."/>
            <person name="Vlamakis H."/>
            <person name="Clish C."/>
            <person name="Bullock K."/>
            <person name="Deik A."/>
            <person name="Scott J."/>
            <person name="Pierce K.A."/>
            <person name="Xavier R.J."/>
            <person name="Alm E.J."/>
        </authorList>
    </citation>
    <scope>NUCLEOTIDE SEQUENCE [LARGE SCALE GENOMIC DNA]</scope>
    <source>
        <strain evidence="7 9">BIOML-A4</strain>
        <strain evidence="8 10">BIOML-A5</strain>
    </source>
</reference>
<evidence type="ECO:0000313" key="8">
    <source>
        <dbReference type="EMBL" id="MSC31532.1"/>
    </source>
</evidence>
<dbReference type="AlphaFoldDB" id="A0A6N7S1K3"/>
<comment type="caution">
    <text evidence="7">The sequence shown here is derived from an EMBL/GenBank/DDBJ whole genome shotgun (WGS) entry which is preliminary data.</text>
</comment>
<dbReference type="Gene3D" id="3.40.1190.20">
    <property type="match status" value="1"/>
</dbReference>
<dbReference type="InterPro" id="IPR011611">
    <property type="entry name" value="PfkB_dom"/>
</dbReference>
<dbReference type="SUPFAM" id="SSF53613">
    <property type="entry name" value="Ribokinase-like"/>
    <property type="match status" value="1"/>
</dbReference>
<organism evidence="7 9">
    <name type="scientific">Holdemania massiliensis</name>
    <dbReference type="NCBI Taxonomy" id="1468449"/>
    <lineage>
        <taxon>Bacteria</taxon>
        <taxon>Bacillati</taxon>
        <taxon>Bacillota</taxon>
        <taxon>Erysipelotrichia</taxon>
        <taxon>Erysipelotrichales</taxon>
        <taxon>Erysipelotrichaceae</taxon>
        <taxon>Holdemania</taxon>
    </lineage>
</organism>
<evidence type="ECO:0000259" key="6">
    <source>
        <dbReference type="Pfam" id="PF00294"/>
    </source>
</evidence>
<keyword evidence="5" id="KW-0067">ATP-binding</keyword>
<dbReference type="EMBL" id="WKPI01000001">
    <property type="protein sequence ID" value="MSC31532.1"/>
    <property type="molecule type" value="Genomic_DNA"/>
</dbReference>
<dbReference type="InterPro" id="IPR050306">
    <property type="entry name" value="PfkB_Carbo_kinase"/>
</dbReference>
<dbReference type="Proteomes" id="UP000433575">
    <property type="component" value="Unassembled WGS sequence"/>
</dbReference>
<dbReference type="RefSeq" id="WP_154237451.1">
    <property type="nucleotide sequence ID" value="NZ_CALJPI010000253.1"/>
</dbReference>
<protein>
    <submittedName>
        <fullName evidence="7">Carbohydrate kinase</fullName>
    </submittedName>
</protein>
<dbReference type="Pfam" id="PF00294">
    <property type="entry name" value="PfkB"/>
    <property type="match status" value="1"/>
</dbReference>
<dbReference type="GO" id="GO:0016301">
    <property type="term" value="F:kinase activity"/>
    <property type="evidence" value="ECO:0007669"/>
    <property type="project" value="UniProtKB-KW"/>
</dbReference>
<dbReference type="CDD" id="cd01167">
    <property type="entry name" value="bac_FRK"/>
    <property type="match status" value="1"/>
</dbReference>
<dbReference type="OrthoDB" id="9813569at2"/>
<evidence type="ECO:0000256" key="3">
    <source>
        <dbReference type="ARBA" id="ARBA00022741"/>
    </source>
</evidence>
<proteinExistence type="inferred from homology"/>
<evidence type="ECO:0000313" key="10">
    <source>
        <dbReference type="Proteomes" id="UP000480929"/>
    </source>
</evidence>
<dbReference type="GO" id="GO:0005524">
    <property type="term" value="F:ATP binding"/>
    <property type="evidence" value="ECO:0007669"/>
    <property type="project" value="UniProtKB-KW"/>
</dbReference>
<sequence length="321" mass="35303">MKICSFGETLIDFTPVGVSENGNIIFERNPGGAPANLAVAAVKHGVQASFIGEVGDDIFGQFLNEKLKGEGVDTEYMVINSRYKTTLAFVQLDEKGERSFCFYRNPGADTMIESQAVNLRAIDECEIFHYGSVSMTHNPARITTFELIKYAQQKGKLLSFDPNLRMPLWNSEEEARHEIRHGLQFCDILKVAEEELIFLTGCKTLEEGARQIAKKYKTPLILITEGSQGSHALIHDYYINAPAFPVSVVDTTGAGDGFLGCFLASFLKSQKTLEQLSGEDVYQMLRLANASGALSVTRKGGMPSLVTTEEAQALLDQQPEG</sequence>
<keyword evidence="4 7" id="KW-0418">Kinase</keyword>
<evidence type="ECO:0000256" key="4">
    <source>
        <dbReference type="ARBA" id="ARBA00022777"/>
    </source>
</evidence>
<evidence type="ECO:0000256" key="2">
    <source>
        <dbReference type="ARBA" id="ARBA00022679"/>
    </source>
</evidence>
<name>A0A6N7S1K3_9FIRM</name>
<dbReference type="InterPro" id="IPR029056">
    <property type="entry name" value="Ribokinase-like"/>
</dbReference>
<evidence type="ECO:0000256" key="5">
    <source>
        <dbReference type="ARBA" id="ARBA00022840"/>
    </source>
</evidence>
<feature type="domain" description="Carbohydrate kinase PfkB" evidence="6">
    <location>
        <begin position="2"/>
        <end position="305"/>
    </location>
</feature>